<dbReference type="PROSITE" id="PS01081">
    <property type="entry name" value="HTH_TETR_1"/>
    <property type="match status" value="1"/>
</dbReference>
<protein>
    <submittedName>
        <fullName evidence="7">TetR family transcriptional regulator</fullName>
    </submittedName>
</protein>
<feature type="domain" description="HTH tetR-type" evidence="6">
    <location>
        <begin position="16"/>
        <end position="76"/>
    </location>
</feature>
<reference evidence="8" key="1">
    <citation type="journal article" date="2019" name="Int. J. Syst. Evol. Microbiol.">
        <title>The Global Catalogue of Microorganisms (GCM) 10K type strain sequencing project: providing services to taxonomists for standard genome sequencing and annotation.</title>
        <authorList>
            <consortium name="The Broad Institute Genomics Platform"/>
            <consortium name="The Broad Institute Genome Sequencing Center for Infectious Disease"/>
            <person name="Wu L."/>
            <person name="Ma J."/>
        </authorList>
    </citation>
    <scope>NUCLEOTIDE SEQUENCE [LARGE SCALE GENOMIC DNA]</scope>
    <source>
        <strain evidence="8">JCM 16956</strain>
    </source>
</reference>
<organism evidence="7 8">
    <name type="scientific">Streptomyces gulbargensis</name>
    <dbReference type="NCBI Taxonomy" id="364901"/>
    <lineage>
        <taxon>Bacteria</taxon>
        <taxon>Bacillati</taxon>
        <taxon>Actinomycetota</taxon>
        <taxon>Actinomycetes</taxon>
        <taxon>Kitasatosporales</taxon>
        <taxon>Streptomycetaceae</taxon>
        <taxon>Streptomyces</taxon>
    </lineage>
</organism>
<proteinExistence type="predicted"/>
<evidence type="ECO:0000256" key="5">
    <source>
        <dbReference type="SAM" id="MobiDB-lite"/>
    </source>
</evidence>
<evidence type="ECO:0000313" key="8">
    <source>
        <dbReference type="Proteomes" id="UP001501000"/>
    </source>
</evidence>
<dbReference type="SUPFAM" id="SSF46689">
    <property type="entry name" value="Homeodomain-like"/>
    <property type="match status" value="1"/>
</dbReference>
<keyword evidence="2 4" id="KW-0238">DNA-binding</keyword>
<dbReference type="Pfam" id="PF17754">
    <property type="entry name" value="TetR_C_14"/>
    <property type="match status" value="1"/>
</dbReference>
<dbReference type="PANTHER" id="PTHR30055">
    <property type="entry name" value="HTH-TYPE TRANSCRIPTIONAL REGULATOR RUTR"/>
    <property type="match status" value="1"/>
</dbReference>
<dbReference type="InterPro" id="IPR023772">
    <property type="entry name" value="DNA-bd_HTH_TetR-type_CS"/>
</dbReference>
<evidence type="ECO:0000313" key="7">
    <source>
        <dbReference type="EMBL" id="GAA3943234.1"/>
    </source>
</evidence>
<dbReference type="PROSITE" id="PS50977">
    <property type="entry name" value="HTH_TETR_2"/>
    <property type="match status" value="1"/>
</dbReference>
<evidence type="ECO:0000256" key="4">
    <source>
        <dbReference type="PROSITE-ProRule" id="PRU00335"/>
    </source>
</evidence>
<dbReference type="PRINTS" id="PR00455">
    <property type="entry name" value="HTHTETR"/>
</dbReference>
<dbReference type="Gene3D" id="1.10.10.60">
    <property type="entry name" value="Homeodomain-like"/>
    <property type="match status" value="1"/>
</dbReference>
<comment type="caution">
    <text evidence="7">The sequence shown here is derived from an EMBL/GenBank/DDBJ whole genome shotgun (WGS) entry which is preliminary data.</text>
</comment>
<dbReference type="InterPro" id="IPR001647">
    <property type="entry name" value="HTH_TetR"/>
</dbReference>
<dbReference type="InterPro" id="IPR050109">
    <property type="entry name" value="HTH-type_TetR-like_transc_reg"/>
</dbReference>
<keyword evidence="8" id="KW-1185">Reference proteome</keyword>
<feature type="region of interest" description="Disordered" evidence="5">
    <location>
        <begin position="176"/>
        <end position="220"/>
    </location>
</feature>
<keyword evidence="1" id="KW-0805">Transcription regulation</keyword>
<accession>A0ABP7NCM7</accession>
<gene>
    <name evidence="7" type="ORF">GCM10022244_58800</name>
</gene>
<dbReference type="InterPro" id="IPR041347">
    <property type="entry name" value="MftR_C"/>
</dbReference>
<evidence type="ECO:0000259" key="6">
    <source>
        <dbReference type="PROSITE" id="PS50977"/>
    </source>
</evidence>
<evidence type="ECO:0000256" key="1">
    <source>
        <dbReference type="ARBA" id="ARBA00023015"/>
    </source>
</evidence>
<dbReference type="Gene3D" id="1.10.357.10">
    <property type="entry name" value="Tetracycline Repressor, domain 2"/>
    <property type="match status" value="1"/>
</dbReference>
<dbReference type="Proteomes" id="UP001501000">
    <property type="component" value="Unassembled WGS sequence"/>
</dbReference>
<dbReference type="EMBL" id="BAABAJ010000036">
    <property type="protein sequence ID" value="GAA3943234.1"/>
    <property type="molecule type" value="Genomic_DNA"/>
</dbReference>
<feature type="DNA-binding region" description="H-T-H motif" evidence="4">
    <location>
        <begin position="39"/>
        <end position="58"/>
    </location>
</feature>
<dbReference type="Pfam" id="PF00440">
    <property type="entry name" value="TetR_N"/>
    <property type="match status" value="1"/>
</dbReference>
<name>A0ABP7NCM7_9ACTN</name>
<dbReference type="InterPro" id="IPR009057">
    <property type="entry name" value="Homeodomain-like_sf"/>
</dbReference>
<sequence length="238" mass="24934">MTTRPAESSLAQRKRQLVATELTEAALQLLALKGFDAVTVDEIATTAGVSKRTFFRYFASKEDVVVQFLAGMGADMRAALAARPAGERPSEALLHAVSAPLAACGDHPERTLPVVRLILRTPALLARFLEHEGRWREELTEELAGRLGLDPAVELYPRLAAGMALTAFDTVLHRWSGGADGPDGPGEGTKGGDAGAVGAGRGADGAPGRTGRGPEDPLALTRRAFQVIAPALDAVPAP</sequence>
<feature type="compositionally biased region" description="Gly residues" evidence="5">
    <location>
        <begin position="178"/>
        <end position="211"/>
    </location>
</feature>
<dbReference type="PANTHER" id="PTHR30055:SF238">
    <property type="entry name" value="MYCOFACTOCIN BIOSYNTHESIS TRANSCRIPTIONAL REGULATOR MFTR-RELATED"/>
    <property type="match status" value="1"/>
</dbReference>
<evidence type="ECO:0000256" key="3">
    <source>
        <dbReference type="ARBA" id="ARBA00023163"/>
    </source>
</evidence>
<keyword evidence="3" id="KW-0804">Transcription</keyword>
<dbReference type="RefSeq" id="WP_345288354.1">
    <property type="nucleotide sequence ID" value="NZ_BAABAJ010000036.1"/>
</dbReference>
<evidence type="ECO:0000256" key="2">
    <source>
        <dbReference type="ARBA" id="ARBA00023125"/>
    </source>
</evidence>